<dbReference type="InterPro" id="IPR036388">
    <property type="entry name" value="WH-like_DNA-bd_sf"/>
</dbReference>
<dbReference type="PROSITE" id="PS50949">
    <property type="entry name" value="HTH_GNTR"/>
    <property type="match status" value="1"/>
</dbReference>
<dbReference type="SMART" id="SM00345">
    <property type="entry name" value="HTH_GNTR"/>
    <property type="match status" value="1"/>
</dbReference>
<keyword evidence="6" id="KW-1185">Reference proteome</keyword>
<dbReference type="Gene3D" id="1.20.120.530">
    <property type="entry name" value="GntR ligand-binding domain-like"/>
    <property type="match status" value="1"/>
</dbReference>
<keyword evidence="2" id="KW-0238">DNA-binding</keyword>
<sequence length="240" mass="27546">MTQHDERIVRRKLSDEVFDRLRDLIASGEFGPGNLMPSERDLMERFGVGRPAIREAMQALHNMGLIVVSHGERARVSELNARTMFKQIDVVARTLMSTTPETLDHLKDTRRFYERGLVRLAAERASDADIDELEEILKRQESHFGDPRLFIADDIAFHRKIAAMSGNPMLEALSESMLNWLFEYHTEMLIWTGKEGITLREHRAILGCIRQRDADAAEKAMIVHIDRSGTLYSYPPQGKR</sequence>
<evidence type="ECO:0000313" key="6">
    <source>
        <dbReference type="Proteomes" id="UP000070107"/>
    </source>
</evidence>
<keyword evidence="1" id="KW-0805">Transcription regulation</keyword>
<comment type="caution">
    <text evidence="5">The sequence shown here is derived from an EMBL/GenBank/DDBJ whole genome shotgun (WGS) entry which is preliminary data.</text>
</comment>
<dbReference type="InterPro" id="IPR011711">
    <property type="entry name" value="GntR_C"/>
</dbReference>
<proteinExistence type="predicted"/>
<dbReference type="Pfam" id="PF07729">
    <property type="entry name" value="FCD"/>
    <property type="match status" value="1"/>
</dbReference>
<dbReference type="PANTHER" id="PTHR43537:SF53">
    <property type="entry name" value="HTH-TYPE TRANSCRIPTIONAL REPRESSOR NANR"/>
    <property type="match status" value="1"/>
</dbReference>
<evidence type="ECO:0000256" key="1">
    <source>
        <dbReference type="ARBA" id="ARBA00023015"/>
    </source>
</evidence>
<name>A0A135HPU0_9HYPH</name>
<dbReference type="AlphaFoldDB" id="A0A135HPU0"/>
<dbReference type="InterPro" id="IPR008920">
    <property type="entry name" value="TF_FadR/GntR_C"/>
</dbReference>
<feature type="domain" description="HTH gntR-type" evidence="4">
    <location>
        <begin position="11"/>
        <end position="79"/>
    </location>
</feature>
<dbReference type="GO" id="GO:0003700">
    <property type="term" value="F:DNA-binding transcription factor activity"/>
    <property type="evidence" value="ECO:0007669"/>
    <property type="project" value="InterPro"/>
</dbReference>
<evidence type="ECO:0000256" key="2">
    <source>
        <dbReference type="ARBA" id="ARBA00023125"/>
    </source>
</evidence>
<keyword evidence="3" id="KW-0804">Transcription</keyword>
<dbReference type="STRING" id="1494590.ATN84_21205"/>
<dbReference type="InterPro" id="IPR000524">
    <property type="entry name" value="Tscrpt_reg_HTH_GntR"/>
</dbReference>
<dbReference type="SMART" id="SM00895">
    <property type="entry name" value="FCD"/>
    <property type="match status" value="1"/>
</dbReference>
<dbReference type="GO" id="GO:0003677">
    <property type="term" value="F:DNA binding"/>
    <property type="evidence" value="ECO:0007669"/>
    <property type="project" value="UniProtKB-KW"/>
</dbReference>
<evidence type="ECO:0000313" key="5">
    <source>
        <dbReference type="EMBL" id="KXF75186.1"/>
    </source>
</evidence>
<evidence type="ECO:0000256" key="3">
    <source>
        <dbReference type="ARBA" id="ARBA00023163"/>
    </source>
</evidence>
<dbReference type="NCBIfam" id="NF003011">
    <property type="entry name" value="PRK03837.1"/>
    <property type="match status" value="1"/>
</dbReference>
<dbReference type="CDD" id="cd07377">
    <property type="entry name" value="WHTH_GntR"/>
    <property type="match status" value="1"/>
</dbReference>
<dbReference type="Gene3D" id="1.10.10.10">
    <property type="entry name" value="Winged helix-like DNA-binding domain superfamily/Winged helix DNA-binding domain"/>
    <property type="match status" value="1"/>
</dbReference>
<gene>
    <name evidence="5" type="ORF">ATN84_21205</name>
</gene>
<dbReference type="Proteomes" id="UP000070107">
    <property type="component" value="Unassembled WGS sequence"/>
</dbReference>
<dbReference type="RefSeq" id="WP_068884967.1">
    <property type="nucleotide sequence ID" value="NZ_LNTU01000039.1"/>
</dbReference>
<dbReference type="EMBL" id="LNTU01000039">
    <property type="protein sequence ID" value="KXF75186.1"/>
    <property type="molecule type" value="Genomic_DNA"/>
</dbReference>
<reference evidence="5 6" key="1">
    <citation type="submission" date="2015-11" db="EMBL/GenBank/DDBJ databases">
        <title>Draft genome sequence of Paramesorhizobium deserti A-3-E, a strain highly resistant to diverse beta-lactam antibiotics.</title>
        <authorList>
            <person name="Lv R."/>
            <person name="Yang X."/>
            <person name="Fang N."/>
            <person name="Guo J."/>
            <person name="Luo X."/>
            <person name="Peng F."/>
            <person name="Yang R."/>
            <person name="Cui Y."/>
            <person name="Fang C."/>
            <person name="Song Y."/>
        </authorList>
    </citation>
    <scope>NUCLEOTIDE SEQUENCE [LARGE SCALE GENOMIC DNA]</scope>
    <source>
        <strain evidence="5 6">A-3-E</strain>
    </source>
</reference>
<dbReference type="OrthoDB" id="9028214at2"/>
<dbReference type="SUPFAM" id="SSF48008">
    <property type="entry name" value="GntR ligand-binding domain-like"/>
    <property type="match status" value="1"/>
</dbReference>
<dbReference type="SUPFAM" id="SSF46785">
    <property type="entry name" value="Winged helix' DNA-binding domain"/>
    <property type="match status" value="1"/>
</dbReference>
<dbReference type="PANTHER" id="PTHR43537">
    <property type="entry name" value="TRANSCRIPTIONAL REGULATOR, GNTR FAMILY"/>
    <property type="match status" value="1"/>
</dbReference>
<accession>A0A135HPU0</accession>
<dbReference type="Pfam" id="PF00392">
    <property type="entry name" value="GntR"/>
    <property type="match status" value="1"/>
</dbReference>
<evidence type="ECO:0000259" key="4">
    <source>
        <dbReference type="PROSITE" id="PS50949"/>
    </source>
</evidence>
<dbReference type="PRINTS" id="PR00035">
    <property type="entry name" value="HTHGNTR"/>
</dbReference>
<organism evidence="5 6">
    <name type="scientific">Paramesorhizobium deserti</name>
    <dbReference type="NCBI Taxonomy" id="1494590"/>
    <lineage>
        <taxon>Bacteria</taxon>
        <taxon>Pseudomonadati</taxon>
        <taxon>Pseudomonadota</taxon>
        <taxon>Alphaproteobacteria</taxon>
        <taxon>Hyphomicrobiales</taxon>
        <taxon>Phyllobacteriaceae</taxon>
        <taxon>Paramesorhizobium</taxon>
    </lineage>
</organism>
<protein>
    <submittedName>
        <fullName evidence="5">GntR family transcriptional regulator</fullName>
    </submittedName>
</protein>
<dbReference type="InterPro" id="IPR036390">
    <property type="entry name" value="WH_DNA-bd_sf"/>
</dbReference>